<dbReference type="SUPFAM" id="SSF47413">
    <property type="entry name" value="lambda repressor-like DNA-binding domains"/>
    <property type="match status" value="1"/>
</dbReference>
<dbReference type="Gene3D" id="1.10.260.40">
    <property type="entry name" value="lambda repressor-like DNA-binding domains"/>
    <property type="match status" value="1"/>
</dbReference>
<accession>A0A0H2XW57</accession>
<dbReference type="InterPro" id="IPR010982">
    <property type="entry name" value="Lambda_DNA-bd_dom_sf"/>
</dbReference>
<keyword evidence="3" id="KW-0804">Transcription</keyword>
<dbReference type="InterPro" id="IPR046335">
    <property type="entry name" value="LacI/GalR-like_sensor"/>
</dbReference>
<dbReference type="PROSITE" id="PS00356">
    <property type="entry name" value="HTH_LACI_1"/>
    <property type="match status" value="1"/>
</dbReference>
<reference evidence="5" key="1">
    <citation type="submission" date="2006-05" db="EMBL/GenBank/DDBJ databases">
        <title>Complete sequence of chromosome 2 of Burkholderia cenocepacia AU 1054.</title>
        <authorList>
            <consortium name="US DOE Joint Genome Institute"/>
            <person name="Copeland A."/>
            <person name="Lucas S."/>
            <person name="Lapidus A."/>
            <person name="Barry K."/>
            <person name="Detter J.C."/>
            <person name="Glavina del Rio T."/>
            <person name="Hammon N."/>
            <person name="Israni S."/>
            <person name="Dalin E."/>
            <person name="Tice H."/>
            <person name="Pitluck S."/>
            <person name="Chain P."/>
            <person name="Malfatti S."/>
            <person name="Shin M."/>
            <person name="Vergez L."/>
            <person name="Schmutz J."/>
            <person name="Larimer F."/>
            <person name="Land M."/>
            <person name="Hauser L."/>
            <person name="Kyrpides N."/>
            <person name="Lykidis A."/>
            <person name="LiPuma J.J."/>
            <person name="Konstantinidis K."/>
            <person name="Tiedje J.M."/>
            <person name="Richardson P."/>
        </authorList>
    </citation>
    <scope>NUCLEOTIDE SEQUENCE [LARGE SCALE GENOMIC DNA]</scope>
    <source>
        <strain evidence="5">AU 1054</strain>
    </source>
</reference>
<keyword evidence="1" id="KW-0805">Transcription regulation</keyword>
<dbReference type="AlphaFoldDB" id="A0A0H2XW57"/>
<dbReference type="EMBL" id="CP000379">
    <property type="protein sequence ID" value="ABF78726.1"/>
    <property type="molecule type" value="Genomic_DNA"/>
</dbReference>
<gene>
    <name evidence="5" type="ordered locus">Bcen_3834</name>
</gene>
<dbReference type="Pfam" id="PF13377">
    <property type="entry name" value="Peripla_BP_3"/>
    <property type="match status" value="1"/>
</dbReference>
<name>A0A0H2XW57_BURO1</name>
<dbReference type="InterPro" id="IPR028082">
    <property type="entry name" value="Peripla_BP_I"/>
</dbReference>
<evidence type="ECO:0000256" key="1">
    <source>
        <dbReference type="ARBA" id="ARBA00023015"/>
    </source>
</evidence>
<keyword evidence="2" id="KW-0238">DNA-binding</keyword>
<protein>
    <submittedName>
        <fullName evidence="5">Transcriptional regulator, LacI family</fullName>
    </submittedName>
</protein>
<dbReference type="InterPro" id="IPR000843">
    <property type="entry name" value="HTH_LacI"/>
</dbReference>
<dbReference type="HOGENOM" id="CLU_037628_6_1_4"/>
<dbReference type="Pfam" id="PF00356">
    <property type="entry name" value="LacI"/>
    <property type="match status" value="1"/>
</dbReference>
<dbReference type="PANTHER" id="PTHR30146">
    <property type="entry name" value="LACI-RELATED TRANSCRIPTIONAL REPRESSOR"/>
    <property type="match status" value="1"/>
</dbReference>
<dbReference type="CDD" id="cd01392">
    <property type="entry name" value="HTH_LacI"/>
    <property type="match status" value="1"/>
</dbReference>
<evidence type="ECO:0000256" key="2">
    <source>
        <dbReference type="ARBA" id="ARBA00023125"/>
    </source>
</evidence>
<dbReference type="SMART" id="SM00354">
    <property type="entry name" value="HTH_LACI"/>
    <property type="match status" value="1"/>
</dbReference>
<evidence type="ECO:0000313" key="5">
    <source>
        <dbReference type="EMBL" id="ABF78726.1"/>
    </source>
</evidence>
<dbReference type="GO" id="GO:0000976">
    <property type="term" value="F:transcription cis-regulatory region binding"/>
    <property type="evidence" value="ECO:0007669"/>
    <property type="project" value="TreeGrafter"/>
</dbReference>
<dbReference type="GO" id="GO:0003700">
    <property type="term" value="F:DNA-binding transcription factor activity"/>
    <property type="evidence" value="ECO:0007669"/>
    <property type="project" value="TreeGrafter"/>
</dbReference>
<organism evidence="5">
    <name type="scientific">Burkholderia orbicola (strain AU 1054)</name>
    <dbReference type="NCBI Taxonomy" id="331271"/>
    <lineage>
        <taxon>Bacteria</taxon>
        <taxon>Pseudomonadati</taxon>
        <taxon>Pseudomonadota</taxon>
        <taxon>Betaproteobacteria</taxon>
        <taxon>Burkholderiales</taxon>
        <taxon>Burkholderiaceae</taxon>
        <taxon>Burkholderia</taxon>
        <taxon>Burkholderia cepacia complex</taxon>
        <taxon>Burkholderia orbicola</taxon>
    </lineage>
</organism>
<dbReference type="SUPFAM" id="SSF53822">
    <property type="entry name" value="Periplasmic binding protein-like I"/>
    <property type="match status" value="1"/>
</dbReference>
<dbReference type="PANTHER" id="PTHR30146:SF147">
    <property type="entry name" value="HTH-TYPE TRANSCRIPTIONAL REGULATOR DEGA"/>
    <property type="match status" value="1"/>
</dbReference>
<evidence type="ECO:0000259" key="4">
    <source>
        <dbReference type="PROSITE" id="PS50932"/>
    </source>
</evidence>
<dbReference type="PROSITE" id="PS50932">
    <property type="entry name" value="HTH_LACI_2"/>
    <property type="match status" value="1"/>
</dbReference>
<evidence type="ECO:0000256" key="3">
    <source>
        <dbReference type="ARBA" id="ARBA00023163"/>
    </source>
</evidence>
<dbReference type="Gene3D" id="3.40.50.2300">
    <property type="match status" value="2"/>
</dbReference>
<sequence length="361" mass="38389">MQDDMSTIQDVARHAAVSVSTVSNVLNGRTDQMKPETLERVKAAMDALQYRPSTLARQLKTGQTPLVGLLVPSMANPMYGYIAREIEACAQERYGHRVLIGNTYRDARKEASFFDDLYAHGVRRVIVISSLADESHLERAAERGMTVVSYDRRATPGEQSKVDHVTADNEAAARLATRRLVEAGHTRLAFATVAGVTVSRSDKIRGFLAVASEAGGATQARVLDGGPANEYGDSVIVDVGRALGVELAADPARPTGIVAVNDLFALGLMAGLRDGGLRVPDDVSVIGMDGHFLSAISWPALTTVQLPVTEMAGEMVRRVMRQEGDAPAASGQCVFADVTLVERASVASPPTQAAGTRGGYA</sequence>
<feature type="domain" description="HTH lacI-type" evidence="4">
    <location>
        <begin position="6"/>
        <end position="61"/>
    </location>
</feature>
<proteinExistence type="predicted"/>